<dbReference type="Pfam" id="PF04339">
    <property type="entry name" value="FemAB_like"/>
    <property type="match status" value="1"/>
</dbReference>
<dbReference type="Proteomes" id="UP000319812">
    <property type="component" value="Unassembled WGS sequence"/>
</dbReference>
<dbReference type="AlphaFoldDB" id="A0A4Y4F255"/>
<evidence type="ECO:0000313" key="1">
    <source>
        <dbReference type="EMBL" id="GED21191.1"/>
    </source>
</evidence>
<dbReference type="SUPFAM" id="SSF55729">
    <property type="entry name" value="Acyl-CoA N-acyltransferases (Nat)"/>
    <property type="match status" value="1"/>
</dbReference>
<dbReference type="InterPro" id="IPR007434">
    <property type="entry name" value="FemAB-like"/>
</dbReference>
<accession>A0A4Y4F255</accession>
<proteinExistence type="predicted"/>
<evidence type="ECO:0008006" key="3">
    <source>
        <dbReference type="Google" id="ProtNLM"/>
    </source>
</evidence>
<gene>
    <name evidence="1" type="ORF">HHA01_01680</name>
</gene>
<evidence type="ECO:0000313" key="2">
    <source>
        <dbReference type="Proteomes" id="UP000319812"/>
    </source>
</evidence>
<sequence>MDDDYPFLRHEFLSALESTGAVTRETGWVARHLTLWRDGELVGALPHYLKYHSFGEYVFDWAWADAWERAGGQYYPKSVSAVPFTPVPGPRLLLAEDVDPCEAMQRLSEACCGEDTSGWHLLFAEQREVAAWQQACPDLIARDGVQFQWRDRGFGDFDGFLASLTSKRRKAIRRERRRIAEQGLTLHRLEGADIGEADLAHFYRCYQMTYLERGQRGYLSHDFFAQLLQRLPEALLLIQARLHDRPVAAALCLQGGNSLYGRYWGSEVMADGLHFEACYYQGIEHCLARGLDLFDPGTQGEHKLARGFAPLRLTSLHHIADPRLRSAVARFCREEGAHVSSYHEAATQGLPFKSEER</sequence>
<dbReference type="InterPro" id="IPR016181">
    <property type="entry name" value="Acyl_CoA_acyltransferase"/>
</dbReference>
<dbReference type="PANTHER" id="PTHR47017">
    <property type="entry name" value="ACYL-COA"/>
    <property type="match status" value="1"/>
</dbReference>
<comment type="caution">
    <text evidence="1">The sequence shown here is derived from an EMBL/GenBank/DDBJ whole genome shotgun (WGS) entry which is preliminary data.</text>
</comment>
<name>A0A4Y4F255_9GAMM</name>
<reference evidence="1 2" key="1">
    <citation type="submission" date="2019-06" db="EMBL/GenBank/DDBJ databases">
        <title>Whole genome shotgun sequence of Halomonas halmophila NBRC 15537.</title>
        <authorList>
            <person name="Hosoyama A."/>
            <person name="Uohara A."/>
            <person name="Ohji S."/>
            <person name="Ichikawa N."/>
        </authorList>
    </citation>
    <scope>NUCLEOTIDE SEQUENCE [LARGE SCALE GENOMIC DNA]</scope>
    <source>
        <strain evidence="1 2">NBRC 15537</strain>
    </source>
</reference>
<dbReference type="PANTHER" id="PTHR47017:SF1">
    <property type="entry name" value="ACYL-COA"/>
    <property type="match status" value="1"/>
</dbReference>
<dbReference type="EMBL" id="BJOC01000003">
    <property type="protein sequence ID" value="GED21191.1"/>
    <property type="molecule type" value="Genomic_DNA"/>
</dbReference>
<organism evidence="1 2">
    <name type="scientific">Halomonas halmophila</name>
    <dbReference type="NCBI Taxonomy" id="252"/>
    <lineage>
        <taxon>Bacteria</taxon>
        <taxon>Pseudomonadati</taxon>
        <taxon>Pseudomonadota</taxon>
        <taxon>Gammaproteobacteria</taxon>
        <taxon>Oceanospirillales</taxon>
        <taxon>Halomonadaceae</taxon>
        <taxon>Halomonas</taxon>
    </lineage>
</organism>
<keyword evidence="2" id="KW-1185">Reference proteome</keyword>
<dbReference type="Gene3D" id="3.40.630.30">
    <property type="match status" value="1"/>
</dbReference>
<protein>
    <recommendedName>
        <fullName evidence="3">GNAT family N-acetyltransferase</fullName>
    </recommendedName>
</protein>